<gene>
    <name evidence="2" type="ORF">ACFP7A_09525</name>
</gene>
<dbReference type="Proteomes" id="UP001596267">
    <property type="component" value="Unassembled WGS sequence"/>
</dbReference>
<name>A0ABW1WF52_9BACL</name>
<accession>A0ABW1WF52</accession>
<dbReference type="EMBL" id="JBHSTQ010000008">
    <property type="protein sequence ID" value="MFC6386844.1"/>
    <property type="molecule type" value="Genomic_DNA"/>
</dbReference>
<feature type="transmembrane region" description="Helical" evidence="1">
    <location>
        <begin position="130"/>
        <end position="151"/>
    </location>
</feature>
<sequence length="228" mass="26447">MNWMHFSDQLIKWVYLILKLTGIWWLFNSPYAFLGAVLLLVHDPSSVHSVFITSVALLPFVAIPALVAMLATARRYGRDDRSFSFLKSFWSYYRRDYKKSIILGGVNTGMLILFYFASRYYAELSSLLTAVFYLLLFVTPFFFLLVYSFLVDQQLSLKTYFSNTIFLSLKHPLNTLLMIMDIVVAIFLMWKIFPPLLVLVLPGLVALVTTHFYQKSMDTEIRKQQPSA</sequence>
<dbReference type="InterPro" id="IPR006938">
    <property type="entry name" value="DUF624"/>
</dbReference>
<feature type="transmembrane region" description="Helical" evidence="1">
    <location>
        <begin position="196"/>
        <end position="213"/>
    </location>
</feature>
<comment type="caution">
    <text evidence="2">The sequence shown here is derived from an EMBL/GenBank/DDBJ whole genome shotgun (WGS) entry which is preliminary data.</text>
</comment>
<feature type="transmembrane region" description="Helical" evidence="1">
    <location>
        <begin position="47"/>
        <end position="71"/>
    </location>
</feature>
<reference evidence="3" key="1">
    <citation type="journal article" date="2019" name="Int. J. Syst. Evol. Microbiol.">
        <title>The Global Catalogue of Microorganisms (GCM) 10K type strain sequencing project: providing services to taxonomists for standard genome sequencing and annotation.</title>
        <authorList>
            <consortium name="The Broad Institute Genomics Platform"/>
            <consortium name="The Broad Institute Genome Sequencing Center for Infectious Disease"/>
            <person name="Wu L."/>
            <person name="Ma J."/>
        </authorList>
    </citation>
    <scope>NUCLEOTIDE SEQUENCE [LARGE SCALE GENOMIC DNA]</scope>
    <source>
        <strain evidence="3">CCUG 42001</strain>
    </source>
</reference>
<keyword evidence="1" id="KW-0812">Transmembrane</keyword>
<keyword evidence="3" id="KW-1185">Reference proteome</keyword>
<dbReference type="Pfam" id="PF04854">
    <property type="entry name" value="DUF624"/>
    <property type="match status" value="1"/>
</dbReference>
<feature type="transmembrane region" description="Helical" evidence="1">
    <location>
        <begin position="101"/>
        <end position="118"/>
    </location>
</feature>
<evidence type="ECO:0000313" key="2">
    <source>
        <dbReference type="EMBL" id="MFC6386844.1"/>
    </source>
</evidence>
<feature type="transmembrane region" description="Helical" evidence="1">
    <location>
        <begin position="172"/>
        <end position="190"/>
    </location>
</feature>
<keyword evidence="1" id="KW-1133">Transmembrane helix</keyword>
<evidence type="ECO:0000313" key="3">
    <source>
        <dbReference type="Proteomes" id="UP001596267"/>
    </source>
</evidence>
<proteinExistence type="predicted"/>
<feature type="transmembrane region" description="Helical" evidence="1">
    <location>
        <begin position="21"/>
        <end position="41"/>
    </location>
</feature>
<dbReference type="RefSeq" id="WP_253054594.1">
    <property type="nucleotide sequence ID" value="NZ_JAMXWN010000008.1"/>
</dbReference>
<evidence type="ECO:0000256" key="1">
    <source>
        <dbReference type="SAM" id="Phobius"/>
    </source>
</evidence>
<organism evidence="2 3">
    <name type="scientific">Sporolactobacillus kofuensis</name>
    <dbReference type="NCBI Taxonomy" id="269672"/>
    <lineage>
        <taxon>Bacteria</taxon>
        <taxon>Bacillati</taxon>
        <taxon>Bacillota</taxon>
        <taxon>Bacilli</taxon>
        <taxon>Bacillales</taxon>
        <taxon>Sporolactobacillaceae</taxon>
        <taxon>Sporolactobacillus</taxon>
    </lineage>
</organism>
<protein>
    <submittedName>
        <fullName evidence="2">DUF624 domain-containing protein</fullName>
    </submittedName>
</protein>
<keyword evidence="1" id="KW-0472">Membrane</keyword>